<sequence length="159" mass="18150">MNEEEMYYTYELVNSSVTLRLVLNPHGCVRCFIWIDRTRGWIIYSFAQKDDYDSHVLCGAYGSCNINHPRKCTCMEGFVPKFLKEWNMVGWSNGCVRSTPLDCHKDERSSLGSSLWSRDAQHYITSAVAAEVDASVTSTASKPEHELPIFEVLQVDLDE</sequence>
<dbReference type="PANTHER" id="PTHR32444">
    <property type="entry name" value="BULB-TYPE LECTIN DOMAIN-CONTAINING PROTEIN"/>
    <property type="match status" value="1"/>
</dbReference>
<dbReference type="Pfam" id="PF00954">
    <property type="entry name" value="S_locus_glycop"/>
    <property type="match status" value="1"/>
</dbReference>
<organism evidence="4 5">
    <name type="scientific">Vitis vinifera</name>
    <name type="common">Grape</name>
    <dbReference type="NCBI Taxonomy" id="29760"/>
    <lineage>
        <taxon>Eukaryota</taxon>
        <taxon>Viridiplantae</taxon>
        <taxon>Streptophyta</taxon>
        <taxon>Embryophyta</taxon>
        <taxon>Tracheophyta</taxon>
        <taxon>Spermatophyta</taxon>
        <taxon>Magnoliopsida</taxon>
        <taxon>eudicotyledons</taxon>
        <taxon>Gunneridae</taxon>
        <taxon>Pentapetalae</taxon>
        <taxon>rosids</taxon>
        <taxon>Vitales</taxon>
        <taxon>Vitaceae</taxon>
        <taxon>Viteae</taxon>
        <taxon>Vitis</taxon>
    </lineage>
</organism>
<proteinExistence type="predicted"/>
<accession>A0ABY9CNL4</accession>
<dbReference type="Proteomes" id="UP001227230">
    <property type="component" value="Chromosome 9"/>
</dbReference>
<dbReference type="PANTHER" id="PTHR32444:SF235">
    <property type="entry name" value="OS01G0783900 PROTEIN"/>
    <property type="match status" value="1"/>
</dbReference>
<evidence type="ECO:0000259" key="3">
    <source>
        <dbReference type="Pfam" id="PF00954"/>
    </source>
</evidence>
<reference evidence="4 5" key="1">
    <citation type="journal article" date="2023" name="Hortic Res">
        <title>The complete reference genome for grapevine (Vitis vinifera L.) genetics and breeding.</title>
        <authorList>
            <person name="Shi X."/>
            <person name="Cao S."/>
            <person name="Wang X."/>
            <person name="Huang S."/>
            <person name="Wang Y."/>
            <person name="Liu Z."/>
            <person name="Liu W."/>
            <person name="Leng X."/>
            <person name="Peng Y."/>
            <person name="Wang N."/>
            <person name="Wang Y."/>
            <person name="Ma Z."/>
            <person name="Xu X."/>
            <person name="Zhang F."/>
            <person name="Xue H."/>
            <person name="Zhong H."/>
            <person name="Wang Y."/>
            <person name="Zhang K."/>
            <person name="Velt A."/>
            <person name="Avia K."/>
            <person name="Holtgrawe D."/>
            <person name="Grimplet J."/>
            <person name="Matus J.T."/>
            <person name="Ware D."/>
            <person name="Wu X."/>
            <person name="Wang H."/>
            <person name="Liu C."/>
            <person name="Fang Y."/>
            <person name="Rustenholz C."/>
            <person name="Cheng Z."/>
            <person name="Xiao H."/>
            <person name="Zhou Y."/>
        </authorList>
    </citation>
    <scope>NUCLEOTIDE SEQUENCE [LARGE SCALE GENOMIC DNA]</scope>
    <source>
        <strain evidence="5">cv. Pinot noir / PN40024</strain>
        <tissue evidence="4">Leaf</tissue>
    </source>
</reference>
<keyword evidence="5" id="KW-1185">Reference proteome</keyword>
<evidence type="ECO:0000313" key="4">
    <source>
        <dbReference type="EMBL" id="WJZ95600.1"/>
    </source>
</evidence>
<protein>
    <recommendedName>
        <fullName evidence="3">S-locus glycoprotein domain-containing protein</fullName>
    </recommendedName>
</protein>
<feature type="domain" description="S-locus glycoprotein" evidence="3">
    <location>
        <begin position="2"/>
        <end position="82"/>
    </location>
</feature>
<evidence type="ECO:0000256" key="2">
    <source>
        <dbReference type="ARBA" id="ARBA00023157"/>
    </source>
</evidence>
<keyword evidence="2" id="KW-1015">Disulfide bond</keyword>
<keyword evidence="1" id="KW-0732">Signal</keyword>
<gene>
    <name evidence="4" type="ORF">VitviT2T_014359</name>
</gene>
<evidence type="ECO:0000313" key="5">
    <source>
        <dbReference type="Proteomes" id="UP001227230"/>
    </source>
</evidence>
<dbReference type="InterPro" id="IPR000858">
    <property type="entry name" value="S_locus_glycoprot_dom"/>
</dbReference>
<name>A0ABY9CNL4_VITVI</name>
<evidence type="ECO:0000256" key="1">
    <source>
        <dbReference type="ARBA" id="ARBA00022729"/>
    </source>
</evidence>
<dbReference type="EMBL" id="CP126656">
    <property type="protein sequence ID" value="WJZ95600.1"/>
    <property type="molecule type" value="Genomic_DNA"/>
</dbReference>